<dbReference type="Pfam" id="PF02518">
    <property type="entry name" value="HATPase_c"/>
    <property type="match status" value="1"/>
</dbReference>
<dbReference type="SUPFAM" id="SSF47384">
    <property type="entry name" value="Homodimeric domain of signal transducing histidine kinase"/>
    <property type="match status" value="1"/>
</dbReference>
<evidence type="ECO:0000256" key="10">
    <source>
        <dbReference type="ARBA" id="ARBA00022840"/>
    </source>
</evidence>
<organism evidence="17 18">
    <name type="scientific">Vagococcus fluvialis bH819</name>
    <dbReference type="NCBI Taxonomy" id="1255619"/>
    <lineage>
        <taxon>Bacteria</taxon>
        <taxon>Bacillati</taxon>
        <taxon>Bacillota</taxon>
        <taxon>Bacilli</taxon>
        <taxon>Lactobacillales</taxon>
        <taxon>Enterococcaceae</taxon>
        <taxon>Vagococcus</taxon>
    </lineage>
</organism>
<keyword evidence="8" id="KW-0547">Nucleotide-binding</keyword>
<dbReference type="CDD" id="cd00075">
    <property type="entry name" value="HATPase"/>
    <property type="match status" value="1"/>
</dbReference>
<evidence type="ECO:0000259" key="16">
    <source>
        <dbReference type="PROSITE" id="PS50885"/>
    </source>
</evidence>
<evidence type="ECO:0000259" key="15">
    <source>
        <dbReference type="PROSITE" id="PS50109"/>
    </source>
</evidence>
<dbReference type="Pfam" id="PF00512">
    <property type="entry name" value="HisKA"/>
    <property type="match status" value="1"/>
</dbReference>
<protein>
    <recommendedName>
        <fullName evidence="3">histidine kinase</fullName>
        <ecNumber evidence="3">2.7.13.3</ecNumber>
    </recommendedName>
</protein>
<dbReference type="InterPro" id="IPR005467">
    <property type="entry name" value="His_kinase_dom"/>
</dbReference>
<comment type="catalytic activity">
    <reaction evidence="1">
        <text>ATP + protein L-histidine = ADP + protein N-phospho-L-histidine.</text>
        <dbReference type="EC" id="2.7.13.3"/>
    </reaction>
</comment>
<evidence type="ECO:0000256" key="4">
    <source>
        <dbReference type="ARBA" id="ARBA00022475"/>
    </source>
</evidence>
<evidence type="ECO:0000313" key="18">
    <source>
        <dbReference type="Proteomes" id="UP000195918"/>
    </source>
</evidence>
<evidence type="ECO:0000256" key="1">
    <source>
        <dbReference type="ARBA" id="ARBA00000085"/>
    </source>
</evidence>
<name>A0A1X6WSM5_9ENTE</name>
<evidence type="ECO:0000256" key="3">
    <source>
        <dbReference type="ARBA" id="ARBA00012438"/>
    </source>
</evidence>
<comment type="subcellular location">
    <subcellularLocation>
        <location evidence="2">Cell membrane</location>
        <topology evidence="2">Multi-pass membrane protein</topology>
    </subcellularLocation>
</comment>
<evidence type="ECO:0000256" key="14">
    <source>
        <dbReference type="SAM" id="Phobius"/>
    </source>
</evidence>
<dbReference type="InterPro" id="IPR050398">
    <property type="entry name" value="HssS/ArlS-like"/>
</dbReference>
<dbReference type="EC" id="2.7.13.3" evidence="3"/>
<dbReference type="SMART" id="SM00388">
    <property type="entry name" value="HisKA"/>
    <property type="match status" value="1"/>
</dbReference>
<dbReference type="FunFam" id="1.10.287.130:FF:000001">
    <property type="entry name" value="Two-component sensor histidine kinase"/>
    <property type="match status" value="1"/>
</dbReference>
<evidence type="ECO:0000256" key="8">
    <source>
        <dbReference type="ARBA" id="ARBA00022741"/>
    </source>
</evidence>
<dbReference type="InterPro" id="IPR004358">
    <property type="entry name" value="Sig_transdc_His_kin-like_C"/>
</dbReference>
<feature type="domain" description="Histidine kinase" evidence="15">
    <location>
        <begin position="252"/>
        <end position="463"/>
    </location>
</feature>
<dbReference type="CDD" id="cd06225">
    <property type="entry name" value="HAMP"/>
    <property type="match status" value="1"/>
</dbReference>
<feature type="transmembrane region" description="Helical" evidence="14">
    <location>
        <begin position="161"/>
        <end position="181"/>
    </location>
</feature>
<keyword evidence="6 17" id="KW-0808">Transferase</keyword>
<dbReference type="InterPro" id="IPR036890">
    <property type="entry name" value="HATPase_C_sf"/>
</dbReference>
<keyword evidence="11 14" id="KW-1133">Transmembrane helix</keyword>
<dbReference type="SUPFAM" id="SSF158472">
    <property type="entry name" value="HAMP domain-like"/>
    <property type="match status" value="1"/>
</dbReference>
<keyword evidence="13 14" id="KW-0472">Membrane</keyword>
<dbReference type="AlphaFoldDB" id="A0A1X6WSM5"/>
<feature type="domain" description="HAMP" evidence="16">
    <location>
        <begin position="185"/>
        <end position="237"/>
    </location>
</feature>
<dbReference type="SMART" id="SM00304">
    <property type="entry name" value="HAMP"/>
    <property type="match status" value="1"/>
</dbReference>
<evidence type="ECO:0000256" key="12">
    <source>
        <dbReference type="ARBA" id="ARBA00023012"/>
    </source>
</evidence>
<dbReference type="PROSITE" id="PS50885">
    <property type="entry name" value="HAMP"/>
    <property type="match status" value="1"/>
</dbReference>
<proteinExistence type="predicted"/>
<dbReference type="Proteomes" id="UP000195918">
    <property type="component" value="Unassembled WGS sequence"/>
</dbReference>
<keyword evidence="12" id="KW-0902">Two-component regulatory system</keyword>
<dbReference type="SUPFAM" id="SSF55874">
    <property type="entry name" value="ATPase domain of HSP90 chaperone/DNA topoisomerase II/histidine kinase"/>
    <property type="match status" value="1"/>
</dbReference>
<keyword evidence="18" id="KW-1185">Reference proteome</keyword>
<dbReference type="InterPro" id="IPR003661">
    <property type="entry name" value="HisK_dim/P_dom"/>
</dbReference>
<dbReference type="Gene3D" id="1.10.287.130">
    <property type="match status" value="1"/>
</dbReference>
<dbReference type="CDD" id="cd00082">
    <property type="entry name" value="HisKA"/>
    <property type="match status" value="1"/>
</dbReference>
<keyword evidence="4" id="KW-1003">Cell membrane</keyword>
<evidence type="ECO:0000256" key="7">
    <source>
        <dbReference type="ARBA" id="ARBA00022692"/>
    </source>
</evidence>
<evidence type="ECO:0000256" key="5">
    <source>
        <dbReference type="ARBA" id="ARBA00022553"/>
    </source>
</evidence>
<dbReference type="GO" id="GO:0005886">
    <property type="term" value="C:plasma membrane"/>
    <property type="evidence" value="ECO:0007669"/>
    <property type="project" value="UniProtKB-SubCell"/>
</dbReference>
<dbReference type="SMART" id="SM00387">
    <property type="entry name" value="HATPase_c"/>
    <property type="match status" value="1"/>
</dbReference>
<evidence type="ECO:0000256" key="9">
    <source>
        <dbReference type="ARBA" id="ARBA00022777"/>
    </source>
</evidence>
<dbReference type="GO" id="GO:0005524">
    <property type="term" value="F:ATP binding"/>
    <property type="evidence" value="ECO:0007669"/>
    <property type="project" value="UniProtKB-KW"/>
</dbReference>
<dbReference type="InterPro" id="IPR003660">
    <property type="entry name" value="HAMP_dom"/>
</dbReference>
<gene>
    <name evidence="17" type="ORF">FM121_14120</name>
</gene>
<dbReference type="OrthoDB" id="9792991at2"/>
<evidence type="ECO:0000313" key="17">
    <source>
        <dbReference type="EMBL" id="SLM87232.1"/>
    </source>
</evidence>
<feature type="transmembrane region" description="Helical" evidence="14">
    <location>
        <begin position="6"/>
        <end position="25"/>
    </location>
</feature>
<evidence type="ECO:0000256" key="11">
    <source>
        <dbReference type="ARBA" id="ARBA00022989"/>
    </source>
</evidence>
<keyword evidence="9" id="KW-0418">Kinase</keyword>
<dbReference type="Gene3D" id="6.10.340.10">
    <property type="match status" value="1"/>
</dbReference>
<evidence type="ECO:0000256" key="2">
    <source>
        <dbReference type="ARBA" id="ARBA00004651"/>
    </source>
</evidence>
<dbReference type="PRINTS" id="PR00344">
    <property type="entry name" value="BCTRLSENSOR"/>
</dbReference>
<dbReference type="EMBL" id="FWFD01000022">
    <property type="protein sequence ID" value="SLM87232.1"/>
    <property type="molecule type" value="Genomic_DNA"/>
</dbReference>
<keyword evidence="7 14" id="KW-0812">Transmembrane</keyword>
<dbReference type="Gene3D" id="3.30.565.10">
    <property type="entry name" value="Histidine kinase-like ATPase, C-terminal domain"/>
    <property type="match status" value="1"/>
</dbReference>
<evidence type="ECO:0000256" key="6">
    <source>
        <dbReference type="ARBA" id="ARBA00022679"/>
    </source>
</evidence>
<dbReference type="PANTHER" id="PTHR45528:SF1">
    <property type="entry name" value="SENSOR HISTIDINE KINASE CPXA"/>
    <property type="match status" value="1"/>
</dbReference>
<sequence length="463" mass="53476">MKFRVFFLSIILFLVVYFGSLLILGNKILQNQIESGEQRATSQINYLSSMFNRDIVSIRSRDKNSQKDLDDILIAYSKQYSASGYMFDVYKKDQTLTRSIPKDFSSEKRVYEMSGNINLSLNKNKNKKYYIRSINKILDTEGYFIETVYDISPLINDWKILIRNMITIGVLGAILFSVTLYRSLTWVFSPIKEVTTISKQIAEGKYDKRISIKSGQEAVKMANYFNTMADTIQKNIDELKKQSVSRQNFIDNISHELRTPISSIHGYAELLLSKGYDEEILYLSSQQIMKESKRIISLSEKLLYLSGVREEVIIFEKLNVQRLCNDIFDSTRIEREKKNIELIFEIESEFIYGNLELLQSLFINFVNNSIQASDNDKKIFLKAYTEEADLIFIIIDEGKGISKDQLLKIKEPFYRVDSARNRQDGGLGLGLSICAKIVEIHKGEMFITSELEKGTEIKILFTS</sequence>
<dbReference type="InterPro" id="IPR036097">
    <property type="entry name" value="HisK_dim/P_sf"/>
</dbReference>
<dbReference type="PANTHER" id="PTHR45528">
    <property type="entry name" value="SENSOR HISTIDINE KINASE CPXA"/>
    <property type="match status" value="1"/>
</dbReference>
<accession>A0A1X6WSM5</accession>
<dbReference type="Pfam" id="PF00672">
    <property type="entry name" value="HAMP"/>
    <property type="match status" value="1"/>
</dbReference>
<keyword evidence="5" id="KW-0597">Phosphoprotein</keyword>
<evidence type="ECO:0000256" key="13">
    <source>
        <dbReference type="ARBA" id="ARBA00023136"/>
    </source>
</evidence>
<dbReference type="InterPro" id="IPR003594">
    <property type="entry name" value="HATPase_dom"/>
</dbReference>
<dbReference type="GO" id="GO:0000155">
    <property type="term" value="F:phosphorelay sensor kinase activity"/>
    <property type="evidence" value="ECO:0007669"/>
    <property type="project" value="InterPro"/>
</dbReference>
<keyword evidence="10" id="KW-0067">ATP-binding</keyword>
<reference evidence="18" key="1">
    <citation type="submission" date="2017-02" db="EMBL/GenBank/DDBJ databases">
        <authorList>
            <person name="Dridi B."/>
        </authorList>
    </citation>
    <scope>NUCLEOTIDE SEQUENCE [LARGE SCALE GENOMIC DNA]</scope>
    <source>
        <strain evidence="18">bH819</strain>
    </source>
</reference>
<dbReference type="PROSITE" id="PS50109">
    <property type="entry name" value="HIS_KIN"/>
    <property type="match status" value="1"/>
</dbReference>
<dbReference type="RefSeq" id="WP_086952850.1">
    <property type="nucleotide sequence ID" value="NZ_FWFD01000022.1"/>
</dbReference>